<sequence>MVHVYIAFFFLQYLKKESFGYGHEAHVLEHKMTCPHWSVCQAGNGIASVSCDSVGLFLVLVSKILLVGFLLG</sequence>
<dbReference type="AlphaFoldDB" id="A0A6M2DF07"/>
<proteinExistence type="predicted"/>
<organism evidence="1">
    <name type="scientific">Rhipicephalus microplus</name>
    <name type="common">Cattle tick</name>
    <name type="synonym">Boophilus microplus</name>
    <dbReference type="NCBI Taxonomy" id="6941"/>
    <lineage>
        <taxon>Eukaryota</taxon>
        <taxon>Metazoa</taxon>
        <taxon>Ecdysozoa</taxon>
        <taxon>Arthropoda</taxon>
        <taxon>Chelicerata</taxon>
        <taxon>Arachnida</taxon>
        <taxon>Acari</taxon>
        <taxon>Parasitiformes</taxon>
        <taxon>Ixodida</taxon>
        <taxon>Ixodoidea</taxon>
        <taxon>Ixodidae</taxon>
        <taxon>Rhipicephalinae</taxon>
        <taxon>Rhipicephalus</taxon>
        <taxon>Boophilus</taxon>
    </lineage>
</organism>
<reference evidence="1" key="1">
    <citation type="submission" date="2019-09" db="EMBL/GenBank/DDBJ databases">
        <title>Organ-specific transcriptomic study of the physiology of the cattle tick, Rhipicephalus microplus.</title>
        <authorList>
            <person name="Tirloni L."/>
            <person name="Braz G."/>
            <person name="Gandara A.C.P."/>
            <person name="Sabadin G.A."/>
            <person name="da Silva R.M."/>
            <person name="Guizzo M.G."/>
            <person name="Machado J.A."/>
            <person name="Costa E.P."/>
            <person name="Gomes H.F."/>
            <person name="Moraes J."/>
            <person name="Mota M.B.S."/>
            <person name="Mesquita R.D."/>
            <person name="Alvarenga P.H."/>
            <person name="Alves F."/>
            <person name="Seixas A."/>
            <person name="da Fonseca R.N."/>
            <person name="Fogaca A."/>
            <person name="Logullo C."/>
            <person name="Tanaka A."/>
            <person name="Daffre S."/>
            <person name="Termignoni C."/>
            <person name="Vaz I.S.Jr."/>
            <person name="Oliveira P.L."/>
            <person name="Ribeiro J.M."/>
        </authorList>
    </citation>
    <scope>NUCLEOTIDE SEQUENCE</scope>
    <source>
        <strain evidence="1">Porto Alegre</strain>
    </source>
</reference>
<name>A0A6M2DF07_RHIMP</name>
<evidence type="ECO:0000313" key="1">
    <source>
        <dbReference type="EMBL" id="NOV43507.1"/>
    </source>
</evidence>
<protein>
    <submittedName>
        <fullName evidence="1">Putative secreted protein synganglion overexpressed</fullName>
    </submittedName>
</protein>
<accession>A0A6M2DF07</accession>
<dbReference type="EMBL" id="GHWJ01010770">
    <property type="protein sequence ID" value="NOV43507.1"/>
    <property type="molecule type" value="Transcribed_RNA"/>
</dbReference>